<dbReference type="Proteomes" id="UP000035100">
    <property type="component" value="Unassembled WGS sequence"/>
</dbReference>
<organism evidence="2 3">
    <name type="scientific">Wenxinia marina DSM 24838</name>
    <dbReference type="NCBI Taxonomy" id="1123501"/>
    <lineage>
        <taxon>Bacteria</taxon>
        <taxon>Pseudomonadati</taxon>
        <taxon>Pseudomonadota</taxon>
        <taxon>Alphaproteobacteria</taxon>
        <taxon>Rhodobacterales</taxon>
        <taxon>Roseobacteraceae</taxon>
        <taxon>Wenxinia</taxon>
    </lineage>
</organism>
<protein>
    <submittedName>
        <fullName evidence="2">Putative glycosyltransferase</fullName>
    </submittedName>
</protein>
<dbReference type="Gene3D" id="3.90.550.10">
    <property type="entry name" value="Spore Coat Polysaccharide Biosynthesis Protein SpsA, Chain A"/>
    <property type="match status" value="1"/>
</dbReference>
<dbReference type="GO" id="GO:0016740">
    <property type="term" value="F:transferase activity"/>
    <property type="evidence" value="ECO:0007669"/>
    <property type="project" value="UniProtKB-KW"/>
</dbReference>
<comment type="caution">
    <text evidence="2">The sequence shown here is derived from an EMBL/GenBank/DDBJ whole genome shotgun (WGS) entry which is preliminary data.</text>
</comment>
<proteinExistence type="predicted"/>
<dbReference type="InterPro" id="IPR029044">
    <property type="entry name" value="Nucleotide-diphossugar_trans"/>
</dbReference>
<evidence type="ECO:0000313" key="3">
    <source>
        <dbReference type="Proteomes" id="UP000035100"/>
    </source>
</evidence>
<dbReference type="InterPro" id="IPR050834">
    <property type="entry name" value="Glycosyltransf_2"/>
</dbReference>
<dbReference type="AlphaFoldDB" id="A0A0D0QAD6"/>
<dbReference type="Pfam" id="PF00535">
    <property type="entry name" value="Glycos_transf_2"/>
    <property type="match status" value="1"/>
</dbReference>
<accession>A0A0D0QAD6</accession>
<evidence type="ECO:0000313" key="2">
    <source>
        <dbReference type="EMBL" id="KIQ69282.1"/>
    </source>
</evidence>
<reference evidence="2 3" key="1">
    <citation type="submission" date="2013-01" db="EMBL/GenBank/DDBJ databases">
        <authorList>
            <person name="Fiebig A."/>
            <person name="Goeker M."/>
            <person name="Klenk H.-P.P."/>
        </authorList>
    </citation>
    <scope>NUCLEOTIDE SEQUENCE [LARGE SCALE GENOMIC DNA]</scope>
    <source>
        <strain evidence="2 3">DSM 24838</strain>
    </source>
</reference>
<keyword evidence="2" id="KW-0808">Transferase</keyword>
<feature type="domain" description="Glycosyltransferase 2-like" evidence="1">
    <location>
        <begin position="13"/>
        <end position="173"/>
    </location>
</feature>
<sequence>MPETEAKDKETVSAIVPTFNRSALLAECLDSLLSQTRPPDQILVVDDGSTDNTAEIVSRYAPAVSYVRKENGGKSSALNLALSMVTGDYVWICDDDDIAAAGGLEAMMRGFAENPSVAYVFGDYRSFQVDDTGEKIFSDPDYRRRHEEPNLKINFLEGMFILQFACLVRREVYVALGNFEEQLIRSQDYDMMLRLSQAYAGAYVPEIIFYYREHEAERGSESTVFDASESVDKWLAYDRIIFERLLADLPLDDFTPTFAIGQPNGQRAALIQRAVIFGKRAFWEVAAEDLGAAERLGDDKLTMEESQLLYSVIHQPEIWRTLELDDAAINKLSEIYGRSDLGREIVSDFLRPTVWIIRDSITSGNLAAVRQFWSILFKIAGVGTPGVILRRPNAA</sequence>
<dbReference type="PANTHER" id="PTHR43685">
    <property type="entry name" value="GLYCOSYLTRANSFERASE"/>
    <property type="match status" value="1"/>
</dbReference>
<name>A0A0D0QAD6_9RHOB</name>
<dbReference type="InterPro" id="IPR001173">
    <property type="entry name" value="Glyco_trans_2-like"/>
</dbReference>
<keyword evidence="3" id="KW-1185">Reference proteome</keyword>
<evidence type="ECO:0000259" key="1">
    <source>
        <dbReference type="Pfam" id="PF00535"/>
    </source>
</evidence>
<dbReference type="OrthoDB" id="5291101at2"/>
<dbReference type="EMBL" id="AONG01000010">
    <property type="protein sequence ID" value="KIQ69282.1"/>
    <property type="molecule type" value="Genomic_DNA"/>
</dbReference>
<dbReference type="STRING" id="1123501.Wenmar_02353"/>
<gene>
    <name evidence="2" type="ORF">Wenmar_02353</name>
</gene>
<dbReference type="RefSeq" id="WP_081617102.1">
    <property type="nucleotide sequence ID" value="NZ_KB902292.1"/>
</dbReference>
<dbReference type="SUPFAM" id="SSF53448">
    <property type="entry name" value="Nucleotide-diphospho-sugar transferases"/>
    <property type="match status" value="1"/>
</dbReference>
<dbReference type="PANTHER" id="PTHR43685:SF11">
    <property type="entry name" value="GLYCOSYLTRANSFERASE TAGX-RELATED"/>
    <property type="match status" value="1"/>
</dbReference>